<dbReference type="RefSeq" id="WP_141641331.1">
    <property type="nucleotide sequence ID" value="NZ_VIFM01000014.1"/>
</dbReference>
<proteinExistence type="predicted"/>
<organism evidence="2 3">
    <name type="scientific">Myxococcus llanfairpwllgwyngyllgogerychwyrndrobwllllantysiliogogogochensis</name>
    <dbReference type="NCBI Taxonomy" id="2590453"/>
    <lineage>
        <taxon>Bacteria</taxon>
        <taxon>Pseudomonadati</taxon>
        <taxon>Myxococcota</taxon>
        <taxon>Myxococcia</taxon>
        <taxon>Myxococcales</taxon>
        <taxon>Cystobacterineae</taxon>
        <taxon>Myxococcaceae</taxon>
        <taxon>Myxococcus</taxon>
    </lineage>
</organism>
<feature type="transmembrane region" description="Helical" evidence="1">
    <location>
        <begin position="93"/>
        <end position="115"/>
    </location>
</feature>
<keyword evidence="1" id="KW-1133">Transmembrane helix</keyword>
<keyword evidence="3" id="KW-1185">Reference proteome</keyword>
<feature type="transmembrane region" description="Helical" evidence="1">
    <location>
        <begin position="61"/>
        <end position="81"/>
    </location>
</feature>
<dbReference type="AlphaFoldDB" id="A0A540X729"/>
<feature type="transmembrane region" description="Helical" evidence="1">
    <location>
        <begin position="127"/>
        <end position="149"/>
    </location>
</feature>
<sequence>MSVRMHGTNIHPGTVSARGSLVGKGLVTFVAGVTMVGPFLADWNATHLFNPLWPPHARFHGAQTMLLGLGLGACALGFTWWSGRDAGPWPRTGMLFASLYWLAQLGSIAFPGTAFVDPERAGTGQVLGIPAQVVLSAVLLGLLCAASLLERRRAVS</sequence>
<evidence type="ECO:0000256" key="1">
    <source>
        <dbReference type="SAM" id="Phobius"/>
    </source>
</evidence>
<dbReference type="InterPro" id="IPR046580">
    <property type="entry name" value="DUF6640"/>
</dbReference>
<dbReference type="Pfam" id="PF20345">
    <property type="entry name" value="DUF6640"/>
    <property type="match status" value="1"/>
</dbReference>
<dbReference type="Proteomes" id="UP000315369">
    <property type="component" value="Unassembled WGS sequence"/>
</dbReference>
<comment type="caution">
    <text evidence="2">The sequence shown here is derived from an EMBL/GenBank/DDBJ whole genome shotgun (WGS) entry which is preliminary data.</text>
</comment>
<keyword evidence="2" id="KW-0808">Transferase</keyword>
<evidence type="ECO:0000313" key="3">
    <source>
        <dbReference type="Proteomes" id="UP000315369"/>
    </source>
</evidence>
<name>A0A540X729_9BACT</name>
<evidence type="ECO:0000313" key="2">
    <source>
        <dbReference type="EMBL" id="TQF16989.1"/>
    </source>
</evidence>
<keyword evidence="1" id="KW-0812">Transmembrane</keyword>
<feature type="transmembrane region" description="Helical" evidence="1">
    <location>
        <begin position="21"/>
        <end position="41"/>
    </location>
</feature>
<accession>A0A540X729</accession>
<dbReference type="OrthoDB" id="122427at2"/>
<protein>
    <submittedName>
        <fullName evidence="2">Acetyltransferase</fullName>
    </submittedName>
</protein>
<keyword evidence="1" id="KW-0472">Membrane</keyword>
<reference evidence="2 3" key="1">
    <citation type="submission" date="2019-06" db="EMBL/GenBank/DDBJ databases">
        <authorList>
            <person name="Livingstone P."/>
            <person name="Whitworth D."/>
        </authorList>
    </citation>
    <scope>NUCLEOTIDE SEQUENCE [LARGE SCALE GENOMIC DNA]</scope>
    <source>
        <strain evidence="2 3">AM401</strain>
    </source>
</reference>
<dbReference type="GO" id="GO:0016740">
    <property type="term" value="F:transferase activity"/>
    <property type="evidence" value="ECO:0007669"/>
    <property type="project" value="UniProtKB-KW"/>
</dbReference>
<gene>
    <name evidence="2" type="ORF">FJV41_05455</name>
</gene>
<dbReference type="EMBL" id="VIFM01000014">
    <property type="protein sequence ID" value="TQF16989.1"/>
    <property type="molecule type" value="Genomic_DNA"/>
</dbReference>